<feature type="signal peptide" evidence="2">
    <location>
        <begin position="1"/>
        <end position="20"/>
    </location>
</feature>
<dbReference type="RefSeq" id="WP_015759647.1">
    <property type="nucleotide sequence ID" value="NC_013216.1"/>
</dbReference>
<keyword evidence="2" id="KW-0732">Signal</keyword>
<dbReference type="OrthoDB" id="1806931at2"/>
<dbReference type="Proteomes" id="UP000002217">
    <property type="component" value="Chromosome"/>
</dbReference>
<dbReference type="HOGENOM" id="CLU_1313740_0_0_9"/>
<protein>
    <recommendedName>
        <fullName evidence="5">Fis family transcriptional regulator</fullName>
    </recommendedName>
</protein>
<feature type="region of interest" description="Disordered" evidence="1">
    <location>
        <begin position="35"/>
        <end position="108"/>
    </location>
</feature>
<dbReference type="STRING" id="485916.Dtox_4313"/>
<evidence type="ECO:0000256" key="1">
    <source>
        <dbReference type="SAM" id="MobiDB-lite"/>
    </source>
</evidence>
<evidence type="ECO:0008006" key="5">
    <source>
        <dbReference type="Google" id="ProtNLM"/>
    </source>
</evidence>
<feature type="region of interest" description="Disordered" evidence="1">
    <location>
        <begin position="180"/>
        <end position="209"/>
    </location>
</feature>
<evidence type="ECO:0000313" key="3">
    <source>
        <dbReference type="EMBL" id="ACV64977.1"/>
    </source>
</evidence>
<organism evidence="3 4">
    <name type="scientific">Desulfofarcimen acetoxidans (strain ATCC 49208 / DSM 771 / KCTC 5769 / VKM B-1644 / 5575)</name>
    <name type="common">Desulfotomaculum acetoxidans</name>
    <dbReference type="NCBI Taxonomy" id="485916"/>
    <lineage>
        <taxon>Bacteria</taxon>
        <taxon>Bacillati</taxon>
        <taxon>Bacillota</taxon>
        <taxon>Clostridia</taxon>
        <taxon>Eubacteriales</taxon>
        <taxon>Peptococcaceae</taxon>
        <taxon>Desulfofarcimen</taxon>
    </lineage>
</organism>
<dbReference type="eggNOG" id="ENOG5033HJQ">
    <property type="taxonomic scope" value="Bacteria"/>
</dbReference>
<reference evidence="3 4" key="1">
    <citation type="journal article" date="2009" name="Stand. Genomic Sci.">
        <title>Complete genome sequence of Desulfotomaculum acetoxidans type strain (5575).</title>
        <authorList>
            <person name="Spring S."/>
            <person name="Lapidus A."/>
            <person name="Schroder M."/>
            <person name="Gleim D."/>
            <person name="Sims D."/>
            <person name="Meincke L."/>
            <person name="Glavina Del Rio T."/>
            <person name="Tice H."/>
            <person name="Copeland A."/>
            <person name="Cheng J.F."/>
            <person name="Lucas S."/>
            <person name="Chen F."/>
            <person name="Nolan M."/>
            <person name="Bruce D."/>
            <person name="Goodwin L."/>
            <person name="Pitluck S."/>
            <person name="Ivanova N."/>
            <person name="Mavromatis K."/>
            <person name="Mikhailova N."/>
            <person name="Pati A."/>
            <person name="Chen A."/>
            <person name="Palaniappan K."/>
            <person name="Land M."/>
            <person name="Hauser L."/>
            <person name="Chang Y.J."/>
            <person name="Jeffries C.D."/>
            <person name="Chain P."/>
            <person name="Saunders E."/>
            <person name="Brettin T."/>
            <person name="Detter J.C."/>
            <person name="Goker M."/>
            <person name="Bristow J."/>
            <person name="Eisen J.A."/>
            <person name="Markowitz V."/>
            <person name="Hugenholtz P."/>
            <person name="Kyrpides N.C."/>
            <person name="Klenk H.P."/>
            <person name="Han C."/>
        </authorList>
    </citation>
    <scope>NUCLEOTIDE SEQUENCE [LARGE SCALE GENOMIC DNA]</scope>
    <source>
        <strain evidence="4">ATCC 49208 / DSM 771 / VKM B-1644</strain>
    </source>
</reference>
<proteinExistence type="predicted"/>
<gene>
    <name evidence="3" type="ordered locus">Dtox_4313</name>
</gene>
<sequence length="209" mass="21879">MMNKKKLLIGLAAVLAVALAGGGIMMSKQSTKSTANGVIQDNPQQISDYTDLNKSEQAGNTDSDNNQAANAANQTAKIKPEDKTSGENADAKTQQAPEGGRPGMMSAQADIAKALGLTEAELQTQLKSGKTPEQIAQTKGMTLAQLKEKMLANKKSDLDSQVSQGKLTAEQEQNILSRLRNLDLSKLGTGPDKAGGPPPGTHPDAGQKQ</sequence>
<keyword evidence="4" id="KW-1185">Reference proteome</keyword>
<feature type="compositionally biased region" description="Low complexity" evidence="1">
    <location>
        <begin position="60"/>
        <end position="76"/>
    </location>
</feature>
<dbReference type="EMBL" id="CP001720">
    <property type="protein sequence ID" value="ACV64977.1"/>
    <property type="molecule type" value="Genomic_DNA"/>
</dbReference>
<evidence type="ECO:0000313" key="4">
    <source>
        <dbReference type="Proteomes" id="UP000002217"/>
    </source>
</evidence>
<dbReference type="AlphaFoldDB" id="C8W009"/>
<accession>C8W009</accession>
<feature type="compositionally biased region" description="Polar residues" evidence="1">
    <location>
        <begin position="35"/>
        <end position="59"/>
    </location>
</feature>
<dbReference type="KEGG" id="dae:Dtox_4313"/>
<feature type="chain" id="PRO_5039198252" description="Fis family transcriptional regulator" evidence="2">
    <location>
        <begin position="21"/>
        <end position="209"/>
    </location>
</feature>
<name>C8W009_DESAS</name>
<evidence type="ECO:0000256" key="2">
    <source>
        <dbReference type="SAM" id="SignalP"/>
    </source>
</evidence>